<reference evidence="10 11" key="1">
    <citation type="submission" date="2020-10" db="EMBL/GenBank/DDBJ databases">
        <title>Connecting structure to function with the recovery of over 1000 high-quality activated sludge metagenome-assembled genomes encoding full-length rRNA genes using long-read sequencing.</title>
        <authorList>
            <person name="Singleton C.M."/>
            <person name="Petriglieri F."/>
            <person name="Kristensen J.M."/>
            <person name="Kirkegaard R.H."/>
            <person name="Michaelsen T.Y."/>
            <person name="Andersen M.H."/>
            <person name="Karst S.M."/>
            <person name="Dueholm M.S."/>
            <person name="Nielsen P.H."/>
            <person name="Albertsen M."/>
        </authorList>
    </citation>
    <scope>NUCLEOTIDE SEQUENCE [LARGE SCALE GENOMIC DNA]</scope>
    <source>
        <strain evidence="10">Lyne_18-Q3-R50-59_MAXAC.006</strain>
    </source>
</reference>
<protein>
    <submittedName>
        <fullName evidence="10">Acyl-CoA dehydrogenase family protein</fullName>
    </submittedName>
</protein>
<accession>A0A936N9D5</accession>
<dbReference type="SUPFAM" id="SSF47203">
    <property type="entry name" value="Acyl-CoA dehydrogenase C-terminal domain-like"/>
    <property type="match status" value="1"/>
</dbReference>
<evidence type="ECO:0000313" key="11">
    <source>
        <dbReference type="Proteomes" id="UP000727993"/>
    </source>
</evidence>
<name>A0A936N9D5_9ACTN</name>
<dbReference type="InterPro" id="IPR006091">
    <property type="entry name" value="Acyl-CoA_Oxase/DH_mid-dom"/>
</dbReference>
<dbReference type="Pfam" id="PF02771">
    <property type="entry name" value="Acyl-CoA_dh_N"/>
    <property type="match status" value="1"/>
</dbReference>
<evidence type="ECO:0000259" key="8">
    <source>
        <dbReference type="Pfam" id="PF02770"/>
    </source>
</evidence>
<evidence type="ECO:0000256" key="5">
    <source>
        <dbReference type="ARBA" id="ARBA00023002"/>
    </source>
</evidence>
<sequence>MELLDSPSEAAFRVEVRGWLADHVPAEPLPSGDTAEGFAAHLDWERTLFEARYAVVSWPEAYGGREATLWEWLIFEEEYYRAGAPQRVTQNGIFLLAPTIFEYGTQEQQDRFLPRMASADDLWCQGWSEPNAGSDLAAITSKAVRDEAAGGWRLTGQKTWTTRGAFCTHLFGLFRTDPDQQRHRGLTYFMVPLDAEGITVRGFTRLDGDEGFAEVFFEDAFVSDEWVLGGVDAGWSVAMSTTSSERGLTLRSPGRFMATAERLVARAQECPDLDPVLADRVTTAWMAAEAYQLYTLADVTDVTEGRPPGARSSLNKLWWSELDVELHRVGLELAGAEAELDEGSPGAVDDGRWMKGWQFALSGPIYAGTNEIQRNIVAERVLGLPRK</sequence>
<dbReference type="AlphaFoldDB" id="A0A936N9D5"/>
<comment type="similarity">
    <text evidence="2 6">Belongs to the acyl-CoA dehydrogenase family.</text>
</comment>
<dbReference type="Gene3D" id="1.10.540.10">
    <property type="entry name" value="Acyl-CoA dehydrogenase/oxidase, N-terminal domain"/>
    <property type="match status" value="1"/>
</dbReference>
<evidence type="ECO:0000259" key="7">
    <source>
        <dbReference type="Pfam" id="PF00441"/>
    </source>
</evidence>
<evidence type="ECO:0000259" key="9">
    <source>
        <dbReference type="Pfam" id="PF02771"/>
    </source>
</evidence>
<comment type="caution">
    <text evidence="10">The sequence shown here is derived from an EMBL/GenBank/DDBJ whole genome shotgun (WGS) entry which is preliminary data.</text>
</comment>
<dbReference type="Pfam" id="PF00441">
    <property type="entry name" value="Acyl-CoA_dh_1"/>
    <property type="match status" value="1"/>
</dbReference>
<gene>
    <name evidence="10" type="ORF">IPN02_01220</name>
</gene>
<evidence type="ECO:0000256" key="6">
    <source>
        <dbReference type="RuleBase" id="RU362125"/>
    </source>
</evidence>
<dbReference type="InterPro" id="IPR036250">
    <property type="entry name" value="AcylCo_DH-like_C"/>
</dbReference>
<dbReference type="Pfam" id="PF02770">
    <property type="entry name" value="Acyl-CoA_dh_M"/>
    <property type="match status" value="1"/>
</dbReference>
<dbReference type="PANTHER" id="PTHR43292">
    <property type="entry name" value="ACYL-COA DEHYDROGENASE"/>
    <property type="match status" value="1"/>
</dbReference>
<evidence type="ECO:0000256" key="1">
    <source>
        <dbReference type="ARBA" id="ARBA00001974"/>
    </source>
</evidence>
<dbReference type="GO" id="GO:0005886">
    <property type="term" value="C:plasma membrane"/>
    <property type="evidence" value="ECO:0007669"/>
    <property type="project" value="TreeGrafter"/>
</dbReference>
<keyword evidence="4 6" id="KW-0274">FAD</keyword>
<dbReference type="InterPro" id="IPR009075">
    <property type="entry name" value="AcylCo_DH/oxidase_C"/>
</dbReference>
<proteinExistence type="inferred from homology"/>
<dbReference type="GO" id="GO:0050660">
    <property type="term" value="F:flavin adenine dinucleotide binding"/>
    <property type="evidence" value="ECO:0007669"/>
    <property type="project" value="InterPro"/>
</dbReference>
<dbReference type="Gene3D" id="1.20.140.10">
    <property type="entry name" value="Butyryl-CoA Dehydrogenase, subunit A, domain 3"/>
    <property type="match status" value="1"/>
</dbReference>
<feature type="domain" description="Acyl-CoA dehydrogenase/oxidase C-terminal" evidence="7">
    <location>
        <begin position="233"/>
        <end position="382"/>
    </location>
</feature>
<keyword evidence="5 6" id="KW-0560">Oxidoreductase</keyword>
<feature type="domain" description="Acyl-CoA dehydrogenase/oxidase N-terminal" evidence="9">
    <location>
        <begin position="7"/>
        <end position="119"/>
    </location>
</feature>
<dbReference type="InterPro" id="IPR009100">
    <property type="entry name" value="AcylCoA_DH/oxidase_NM_dom_sf"/>
</dbReference>
<feature type="domain" description="Acyl-CoA oxidase/dehydrogenase middle" evidence="8">
    <location>
        <begin position="124"/>
        <end position="219"/>
    </location>
</feature>
<dbReference type="PANTHER" id="PTHR43292:SF3">
    <property type="entry name" value="ACYL-COA DEHYDROGENASE FADE29"/>
    <property type="match status" value="1"/>
</dbReference>
<dbReference type="InterPro" id="IPR037069">
    <property type="entry name" value="AcylCoA_DH/ox_N_sf"/>
</dbReference>
<keyword evidence="3 6" id="KW-0285">Flavoprotein</keyword>
<comment type="cofactor">
    <cofactor evidence="1 6">
        <name>FAD</name>
        <dbReference type="ChEBI" id="CHEBI:57692"/>
    </cofactor>
</comment>
<dbReference type="InterPro" id="IPR013786">
    <property type="entry name" value="AcylCoA_DH/ox_N"/>
</dbReference>
<dbReference type="SUPFAM" id="SSF56645">
    <property type="entry name" value="Acyl-CoA dehydrogenase NM domain-like"/>
    <property type="match status" value="1"/>
</dbReference>
<organism evidence="10 11">
    <name type="scientific">Candidatus Neomicrothrix subdominans</name>
    <dbReference type="NCBI Taxonomy" id="2954438"/>
    <lineage>
        <taxon>Bacteria</taxon>
        <taxon>Bacillati</taxon>
        <taxon>Actinomycetota</taxon>
        <taxon>Acidimicrobiia</taxon>
        <taxon>Acidimicrobiales</taxon>
        <taxon>Microthrixaceae</taxon>
        <taxon>Candidatus Neomicrothrix</taxon>
    </lineage>
</organism>
<evidence type="ECO:0000256" key="3">
    <source>
        <dbReference type="ARBA" id="ARBA00022630"/>
    </source>
</evidence>
<evidence type="ECO:0000256" key="4">
    <source>
        <dbReference type="ARBA" id="ARBA00022827"/>
    </source>
</evidence>
<dbReference type="EMBL" id="JADJZA010000001">
    <property type="protein sequence ID" value="MBK9295501.1"/>
    <property type="molecule type" value="Genomic_DNA"/>
</dbReference>
<dbReference type="Proteomes" id="UP000727993">
    <property type="component" value="Unassembled WGS sequence"/>
</dbReference>
<dbReference type="InterPro" id="IPR052161">
    <property type="entry name" value="Mycobact_Acyl-CoA_DH"/>
</dbReference>
<evidence type="ECO:0000313" key="10">
    <source>
        <dbReference type="EMBL" id="MBK9295501.1"/>
    </source>
</evidence>
<dbReference type="Gene3D" id="2.40.110.10">
    <property type="entry name" value="Butyryl-CoA Dehydrogenase, subunit A, domain 2"/>
    <property type="match status" value="1"/>
</dbReference>
<dbReference type="InterPro" id="IPR046373">
    <property type="entry name" value="Acyl-CoA_Oxase/DH_mid-dom_sf"/>
</dbReference>
<dbReference type="GO" id="GO:0016627">
    <property type="term" value="F:oxidoreductase activity, acting on the CH-CH group of donors"/>
    <property type="evidence" value="ECO:0007669"/>
    <property type="project" value="InterPro"/>
</dbReference>
<evidence type="ECO:0000256" key="2">
    <source>
        <dbReference type="ARBA" id="ARBA00009347"/>
    </source>
</evidence>